<feature type="region of interest" description="Disordered" evidence="4">
    <location>
        <begin position="248"/>
        <end position="310"/>
    </location>
</feature>
<dbReference type="Proteomes" id="UP001516023">
    <property type="component" value="Unassembled WGS sequence"/>
</dbReference>
<dbReference type="Pfam" id="PF00505">
    <property type="entry name" value="HMG_box"/>
    <property type="match status" value="1"/>
</dbReference>
<feature type="DNA-binding region" description="HMG box" evidence="3">
    <location>
        <begin position="536"/>
        <end position="611"/>
    </location>
</feature>
<feature type="domain" description="HMG box" evidence="5">
    <location>
        <begin position="536"/>
        <end position="611"/>
    </location>
</feature>
<evidence type="ECO:0000313" key="7">
    <source>
        <dbReference type="Proteomes" id="UP001516023"/>
    </source>
</evidence>
<evidence type="ECO:0000256" key="3">
    <source>
        <dbReference type="PROSITE-ProRule" id="PRU00267"/>
    </source>
</evidence>
<evidence type="ECO:0000256" key="1">
    <source>
        <dbReference type="ARBA" id="ARBA00023125"/>
    </source>
</evidence>
<feature type="compositionally biased region" description="Low complexity" evidence="4">
    <location>
        <begin position="526"/>
        <end position="535"/>
    </location>
</feature>
<dbReference type="PANTHER" id="PTHR46040:SF3">
    <property type="entry name" value="HIGH MOBILITY GROUP PROTEIN 2"/>
    <property type="match status" value="1"/>
</dbReference>
<keyword evidence="7" id="KW-1185">Reference proteome</keyword>
<feature type="compositionally biased region" description="Basic and acidic residues" evidence="4">
    <location>
        <begin position="480"/>
        <end position="495"/>
    </location>
</feature>
<gene>
    <name evidence="6" type="ORF">HJC23_012454</name>
</gene>
<keyword evidence="1 3" id="KW-0238">DNA-binding</keyword>
<dbReference type="InterPro" id="IPR009071">
    <property type="entry name" value="HMG_box_dom"/>
</dbReference>
<dbReference type="PANTHER" id="PTHR46040">
    <property type="entry name" value="HIGH MOBILITY GROUP PROTEIN 2"/>
    <property type="match status" value="1"/>
</dbReference>
<feature type="compositionally biased region" description="Basic residues" evidence="4">
    <location>
        <begin position="620"/>
        <end position="629"/>
    </location>
</feature>
<feature type="compositionally biased region" description="Gly residues" evidence="4">
    <location>
        <begin position="27"/>
        <end position="38"/>
    </location>
</feature>
<comment type="caution">
    <text evidence="6">The sequence shown here is derived from an EMBL/GenBank/DDBJ whole genome shotgun (WGS) entry which is preliminary data.</text>
</comment>
<dbReference type="SMART" id="SM00398">
    <property type="entry name" value="HMG"/>
    <property type="match status" value="1"/>
</dbReference>
<reference evidence="6 7" key="1">
    <citation type="journal article" date="2020" name="G3 (Bethesda)">
        <title>Improved Reference Genome for Cyclotella cryptica CCMP332, a Model for Cell Wall Morphogenesis, Salinity Adaptation, and Lipid Production in Diatoms (Bacillariophyta).</title>
        <authorList>
            <person name="Roberts W.R."/>
            <person name="Downey K.M."/>
            <person name="Ruck E.C."/>
            <person name="Traller J.C."/>
            <person name="Alverson A.J."/>
        </authorList>
    </citation>
    <scope>NUCLEOTIDE SEQUENCE [LARGE SCALE GENOMIC DNA]</scope>
    <source>
        <strain evidence="6 7">CCMP332</strain>
    </source>
</reference>
<feature type="region of interest" description="Disordered" evidence="4">
    <location>
        <begin position="1"/>
        <end position="38"/>
    </location>
</feature>
<dbReference type="Gene3D" id="1.10.30.10">
    <property type="entry name" value="High mobility group box domain"/>
    <property type="match status" value="1"/>
</dbReference>
<feature type="compositionally biased region" description="Low complexity" evidence="4">
    <location>
        <begin position="164"/>
        <end position="190"/>
    </location>
</feature>
<dbReference type="PROSITE" id="PS50118">
    <property type="entry name" value="HMG_BOX_2"/>
    <property type="match status" value="1"/>
</dbReference>
<organism evidence="6 7">
    <name type="scientific">Cyclotella cryptica</name>
    <dbReference type="NCBI Taxonomy" id="29204"/>
    <lineage>
        <taxon>Eukaryota</taxon>
        <taxon>Sar</taxon>
        <taxon>Stramenopiles</taxon>
        <taxon>Ochrophyta</taxon>
        <taxon>Bacillariophyta</taxon>
        <taxon>Coscinodiscophyceae</taxon>
        <taxon>Thalassiosirophycidae</taxon>
        <taxon>Stephanodiscales</taxon>
        <taxon>Stephanodiscaceae</taxon>
        <taxon>Cyclotella</taxon>
    </lineage>
</organism>
<dbReference type="EMBL" id="JABMIG020000268">
    <property type="protein sequence ID" value="KAL3783118.1"/>
    <property type="molecule type" value="Genomic_DNA"/>
</dbReference>
<feature type="compositionally biased region" description="Basic residues" evidence="4">
    <location>
        <begin position="548"/>
        <end position="566"/>
    </location>
</feature>
<evidence type="ECO:0000256" key="2">
    <source>
        <dbReference type="ARBA" id="ARBA00023242"/>
    </source>
</evidence>
<dbReference type="AlphaFoldDB" id="A0ABD3P5D2"/>
<feature type="compositionally biased region" description="Acidic residues" evidence="4">
    <location>
        <begin position="195"/>
        <end position="208"/>
    </location>
</feature>
<proteinExistence type="predicted"/>
<dbReference type="GO" id="GO:0003677">
    <property type="term" value="F:DNA binding"/>
    <property type="evidence" value="ECO:0007669"/>
    <property type="project" value="UniProtKB-UniRule"/>
</dbReference>
<sequence length="649" mass="70197">MPLFQNDAALGGGQLATADDRGRGRGRGGQSGGGNPGGGAVGGDFGFDAFYQGGMGGGGFDGGAEGGYGNGQSNYSGVPFGGGYNDSFNSNMMAMHRNSLLGNAGGGFGMNMMGHRGSMGFGYNGNYGGYYRDGGFGNYNQGNFIYGNQGGGNANTNMNMNMNANNQGGGINNVANNNPSNTKNSKGNSNMPSDNAEELPLEEEEDPDNPSIDYLAARAHAAQMLAAEESKRLEENLMRLEMRRRMQAMNSGPSGGNSGNTGNGIQGLDGASGRLAGFGNQESAMPQQGGAQGNRGRGQSIGQEQMQGGNQDYYNQGNNTVSTNTNMRNTNGQSKDDHLFERSRWNNNQMNMRNFNNNVQNMMDNGMNMGYNPQYGGYTMMPPMNAMMMGDFSQGMPGMGGMPNNMMIPVNGGMNNTSTASPSLDKKKKKGSKRSTITDPMSLPVIPPPQPKKEIAAPRRPLSAYNIFFSEMREVILKEEEMDHDSKENDKDKANGDQVNEEDGAQDKKVTQDENENDPQAKQEESATASASSLAPEKDMKDFTQALMKKRLSTAPSKRVHRKTHGKVAFTTLAQTVGRRWKELPEEAKKRYKDLAELDRERYKKEKTAMQKALREEAKRLRKEARRVHTGSVMQDVEDGANIPTDGQL</sequence>
<feature type="region of interest" description="Disordered" evidence="4">
    <location>
        <begin position="480"/>
        <end position="567"/>
    </location>
</feature>
<dbReference type="GO" id="GO:0005634">
    <property type="term" value="C:nucleus"/>
    <property type="evidence" value="ECO:0007669"/>
    <property type="project" value="UniProtKB-UniRule"/>
</dbReference>
<evidence type="ECO:0000259" key="5">
    <source>
        <dbReference type="PROSITE" id="PS50118"/>
    </source>
</evidence>
<keyword evidence="2 3" id="KW-0539">Nucleus</keyword>
<feature type="region of interest" description="Disordered" evidence="4">
    <location>
        <begin position="164"/>
        <end position="211"/>
    </location>
</feature>
<name>A0ABD3P5D2_9STRA</name>
<feature type="region of interest" description="Disordered" evidence="4">
    <location>
        <begin position="620"/>
        <end position="649"/>
    </location>
</feature>
<accession>A0ABD3P5D2</accession>
<protein>
    <recommendedName>
        <fullName evidence="5">HMG box domain-containing protein</fullName>
    </recommendedName>
</protein>
<dbReference type="SUPFAM" id="SSF47095">
    <property type="entry name" value="HMG-box"/>
    <property type="match status" value="1"/>
</dbReference>
<evidence type="ECO:0000256" key="4">
    <source>
        <dbReference type="SAM" id="MobiDB-lite"/>
    </source>
</evidence>
<dbReference type="InterPro" id="IPR036910">
    <property type="entry name" value="HMG_box_dom_sf"/>
</dbReference>
<dbReference type="InterPro" id="IPR051965">
    <property type="entry name" value="ChromReg_NeuronalGeneExpr"/>
</dbReference>
<evidence type="ECO:0000313" key="6">
    <source>
        <dbReference type="EMBL" id="KAL3783118.1"/>
    </source>
</evidence>
<feature type="region of interest" description="Disordered" evidence="4">
    <location>
        <begin position="412"/>
        <end position="458"/>
    </location>
</feature>
<feature type="compositionally biased region" description="Gly residues" evidence="4">
    <location>
        <begin position="253"/>
        <end position="267"/>
    </location>
</feature>